<name>A0A0A9FRW3_ARUDO</name>
<organism evidence="2">
    <name type="scientific">Arundo donax</name>
    <name type="common">Giant reed</name>
    <name type="synonym">Donax arundinaceus</name>
    <dbReference type="NCBI Taxonomy" id="35708"/>
    <lineage>
        <taxon>Eukaryota</taxon>
        <taxon>Viridiplantae</taxon>
        <taxon>Streptophyta</taxon>
        <taxon>Embryophyta</taxon>
        <taxon>Tracheophyta</taxon>
        <taxon>Spermatophyta</taxon>
        <taxon>Magnoliopsida</taxon>
        <taxon>Liliopsida</taxon>
        <taxon>Poales</taxon>
        <taxon>Poaceae</taxon>
        <taxon>PACMAD clade</taxon>
        <taxon>Arundinoideae</taxon>
        <taxon>Arundineae</taxon>
        <taxon>Arundo</taxon>
    </lineage>
</organism>
<reference evidence="2" key="1">
    <citation type="submission" date="2014-09" db="EMBL/GenBank/DDBJ databases">
        <authorList>
            <person name="Magalhaes I.L.F."/>
            <person name="Oliveira U."/>
            <person name="Santos F.R."/>
            <person name="Vidigal T.H.D.A."/>
            <person name="Brescovit A.D."/>
            <person name="Santos A.J."/>
        </authorList>
    </citation>
    <scope>NUCLEOTIDE SEQUENCE</scope>
    <source>
        <tissue evidence="2">Shoot tissue taken approximately 20 cm above the soil surface</tissue>
    </source>
</reference>
<dbReference type="AlphaFoldDB" id="A0A0A9FRW3"/>
<evidence type="ECO:0000313" key="2">
    <source>
        <dbReference type="EMBL" id="JAE13999.1"/>
    </source>
</evidence>
<evidence type="ECO:0008006" key="3">
    <source>
        <dbReference type="Google" id="ProtNLM"/>
    </source>
</evidence>
<keyword evidence="1" id="KW-0732">Signal</keyword>
<reference evidence="2" key="2">
    <citation type="journal article" date="2015" name="Data Brief">
        <title>Shoot transcriptome of the giant reed, Arundo donax.</title>
        <authorList>
            <person name="Barrero R.A."/>
            <person name="Guerrero F.D."/>
            <person name="Moolhuijzen P."/>
            <person name="Goolsby J.A."/>
            <person name="Tidwell J."/>
            <person name="Bellgard S.E."/>
            <person name="Bellgard M.I."/>
        </authorList>
    </citation>
    <scope>NUCLEOTIDE SEQUENCE</scope>
    <source>
        <tissue evidence="2">Shoot tissue taken approximately 20 cm above the soil surface</tissue>
    </source>
</reference>
<accession>A0A0A9FRW3</accession>
<feature type="signal peptide" evidence="1">
    <location>
        <begin position="1"/>
        <end position="21"/>
    </location>
</feature>
<sequence>MMAMRAELLVGMLALPAIADATLFFFLPSSNSKQDTWIGEEIAGGGGQRLIRRVRDLDWTLRITPRSIGEKRNPERDQSKRLVPRRGWIARSNIAPICFPTDYLRVESSTFLPFLSAAFL</sequence>
<proteinExistence type="predicted"/>
<evidence type="ECO:0000256" key="1">
    <source>
        <dbReference type="SAM" id="SignalP"/>
    </source>
</evidence>
<protein>
    <recommendedName>
        <fullName evidence="3">Secreted protein</fullName>
    </recommendedName>
</protein>
<feature type="chain" id="PRO_5002062287" description="Secreted protein" evidence="1">
    <location>
        <begin position="22"/>
        <end position="120"/>
    </location>
</feature>
<dbReference type="EMBL" id="GBRH01183897">
    <property type="protein sequence ID" value="JAE13999.1"/>
    <property type="molecule type" value="Transcribed_RNA"/>
</dbReference>